<dbReference type="Proteomes" id="UP000247498">
    <property type="component" value="Unassembled WGS sequence"/>
</dbReference>
<dbReference type="EMBL" id="BDRX01000177">
    <property type="protein sequence ID" value="GBF99868.1"/>
    <property type="molecule type" value="Genomic_DNA"/>
</dbReference>
<evidence type="ECO:0000313" key="3">
    <source>
        <dbReference type="Proteomes" id="UP000247498"/>
    </source>
</evidence>
<keyword evidence="1" id="KW-0812">Transmembrane</keyword>
<dbReference type="AlphaFoldDB" id="A0A2V0PJ96"/>
<dbReference type="OrthoDB" id="197155at2759"/>
<organism evidence="2 3">
    <name type="scientific">Raphidocelis subcapitata</name>
    <dbReference type="NCBI Taxonomy" id="307507"/>
    <lineage>
        <taxon>Eukaryota</taxon>
        <taxon>Viridiplantae</taxon>
        <taxon>Chlorophyta</taxon>
        <taxon>core chlorophytes</taxon>
        <taxon>Chlorophyceae</taxon>
        <taxon>CS clade</taxon>
        <taxon>Sphaeropleales</taxon>
        <taxon>Selenastraceae</taxon>
        <taxon>Raphidocelis</taxon>
    </lineage>
</organism>
<keyword evidence="1" id="KW-0472">Membrane</keyword>
<dbReference type="GO" id="GO:0004806">
    <property type="term" value="F:triacylglycerol lipase activity"/>
    <property type="evidence" value="ECO:0007669"/>
    <property type="project" value="TreeGrafter"/>
</dbReference>
<accession>A0A2V0PJ96</accession>
<dbReference type="GO" id="GO:0019433">
    <property type="term" value="P:triglyceride catabolic process"/>
    <property type="evidence" value="ECO:0007669"/>
    <property type="project" value="TreeGrafter"/>
</dbReference>
<dbReference type="PANTHER" id="PTHR12406:SF7">
    <property type="entry name" value="PATATIN-LIKE PHOSPHOLIPASE DOMAIN-CONTAINING PROTEIN 4"/>
    <property type="match status" value="1"/>
</dbReference>
<evidence type="ECO:0008006" key="4">
    <source>
        <dbReference type="Google" id="ProtNLM"/>
    </source>
</evidence>
<dbReference type="PANTHER" id="PTHR12406">
    <property type="entry name" value="CALCIUM-INDEPENDENT PHOSPHOLIPASE A2 IPLA2 -RELATED"/>
    <property type="match status" value="1"/>
</dbReference>
<evidence type="ECO:0000256" key="1">
    <source>
        <dbReference type="SAM" id="Phobius"/>
    </source>
</evidence>
<protein>
    <recommendedName>
        <fullName evidence="4">PNPLA domain-containing protein</fullName>
    </recommendedName>
</protein>
<sequence length="340" mass="37173">MSSNMLATGPLPPLMHNTTSLQAAVSGGTFGMGYSAGGFMVAYFVGVSKVLQQLGIIKVGKTKTAGSSSGGLAQLCDHPYGPSHDKFINGTLTFVDYCRTSNNCVDHLDYAFQNYFLNMVDPDTPFDKNYDKRCSVYTQVLAPRNGSLLSRPQVKGTFMCKTRSLNETLELLRTMVYVPGWSDPFKKYRTFNGVPSYDGAFVQPMPCPSNVTYCVKVLGVSPVGLKLYAKAFTQNPEYWTSTLRTLGGFATGAVHADPRSLANINFGEWFSLFTAVNPSDADIYPNKYSKFPISPIETIASIFTPPRPETVRALYKAGQVDALAWAKEQGWRVPAGFSVA</sequence>
<evidence type="ECO:0000313" key="2">
    <source>
        <dbReference type="EMBL" id="GBF99868.1"/>
    </source>
</evidence>
<name>A0A2V0PJ96_9CHLO</name>
<keyword evidence="1" id="KW-1133">Transmembrane helix</keyword>
<dbReference type="GO" id="GO:0055088">
    <property type="term" value="P:lipid homeostasis"/>
    <property type="evidence" value="ECO:0007669"/>
    <property type="project" value="TreeGrafter"/>
</dbReference>
<keyword evidence="3" id="KW-1185">Reference proteome</keyword>
<feature type="transmembrane region" description="Helical" evidence="1">
    <location>
        <begin position="33"/>
        <end position="51"/>
    </location>
</feature>
<comment type="caution">
    <text evidence="2">The sequence shown here is derived from an EMBL/GenBank/DDBJ whole genome shotgun (WGS) entry which is preliminary data.</text>
</comment>
<reference evidence="2 3" key="1">
    <citation type="journal article" date="2018" name="Sci. Rep.">
        <title>Raphidocelis subcapitata (=Pseudokirchneriella subcapitata) provides an insight into genome evolution and environmental adaptations in the Sphaeropleales.</title>
        <authorList>
            <person name="Suzuki S."/>
            <person name="Yamaguchi H."/>
            <person name="Nakajima N."/>
            <person name="Kawachi M."/>
        </authorList>
    </citation>
    <scope>NUCLEOTIDE SEQUENCE [LARGE SCALE GENOMIC DNA]</scope>
    <source>
        <strain evidence="2 3">NIES-35</strain>
    </source>
</reference>
<proteinExistence type="predicted"/>
<dbReference type="GO" id="GO:0005811">
    <property type="term" value="C:lipid droplet"/>
    <property type="evidence" value="ECO:0007669"/>
    <property type="project" value="TreeGrafter"/>
</dbReference>
<dbReference type="GO" id="GO:0005737">
    <property type="term" value="C:cytoplasm"/>
    <property type="evidence" value="ECO:0007669"/>
    <property type="project" value="TreeGrafter"/>
</dbReference>
<dbReference type="GO" id="GO:0016020">
    <property type="term" value="C:membrane"/>
    <property type="evidence" value="ECO:0007669"/>
    <property type="project" value="TreeGrafter"/>
</dbReference>
<dbReference type="InParanoid" id="A0A2V0PJ96"/>
<dbReference type="InterPro" id="IPR033562">
    <property type="entry name" value="PLPL"/>
</dbReference>
<gene>
    <name evidence="2" type="ORF">Rsub_12508</name>
</gene>